<dbReference type="InterPro" id="IPR036661">
    <property type="entry name" value="Luciferase-like_sf"/>
</dbReference>
<keyword evidence="4" id="KW-1185">Reference proteome</keyword>
<organism evidence="3 4">
    <name type="scientific">Agrococcus casei LMG 22410</name>
    <dbReference type="NCBI Taxonomy" id="1255656"/>
    <lineage>
        <taxon>Bacteria</taxon>
        <taxon>Bacillati</taxon>
        <taxon>Actinomycetota</taxon>
        <taxon>Actinomycetes</taxon>
        <taxon>Micrococcales</taxon>
        <taxon>Microbacteriaceae</taxon>
        <taxon>Agrococcus</taxon>
    </lineage>
</organism>
<dbReference type="PANTHER" id="PTHR30137:SF6">
    <property type="entry name" value="LUCIFERASE-LIKE MONOOXYGENASE"/>
    <property type="match status" value="1"/>
</dbReference>
<proteinExistence type="predicted"/>
<dbReference type="RefSeq" id="WP_086991266.1">
    <property type="nucleotide sequence ID" value="NZ_FUHU01000020.1"/>
</dbReference>
<evidence type="ECO:0000256" key="1">
    <source>
        <dbReference type="ARBA" id="ARBA00007789"/>
    </source>
</evidence>
<protein>
    <submittedName>
        <fullName evidence="3">Oxygenase</fullName>
    </submittedName>
</protein>
<sequence length="326" mass="34422">MPDRLSVPVSVLDRANSRAGETAADTLAGVVTRASHLEELGIRRLWVAEHHAVPGIVGSAPGLLMAAIAQATSTIRVGAGGFMVPARPPMMTAEQIATLEALFPGRIDGGLGASVGFTQAVRAALRQDAPAKWRYDDDVSEILGYLSGQGSVTMQPQPVADTPLFVLTGGSRAGFAGRMGLGLVLGGPKAADADAVAEYRREFRPSKRCAHPHAILSVSAHIAETADRAHDLALPEVWSLVLSRSTGAFDPLRPAAELDASALTDRERERLETGMRGVVYGTQDVVTRRLQAMVERVGVDELMITGATWDREAEARSDAAFAAISA</sequence>
<accession>A0A1R4FE31</accession>
<dbReference type="Gene3D" id="3.20.20.30">
    <property type="entry name" value="Luciferase-like domain"/>
    <property type="match status" value="1"/>
</dbReference>
<dbReference type="OrthoDB" id="9780518at2"/>
<dbReference type="InterPro" id="IPR019949">
    <property type="entry name" value="CmoO-like"/>
</dbReference>
<dbReference type="InterPro" id="IPR050766">
    <property type="entry name" value="Bact_Lucif_Oxidored"/>
</dbReference>
<feature type="domain" description="Luciferase-like" evidence="2">
    <location>
        <begin position="16"/>
        <end position="300"/>
    </location>
</feature>
<dbReference type="PANTHER" id="PTHR30137">
    <property type="entry name" value="LUCIFERASE-LIKE MONOOXYGENASE"/>
    <property type="match status" value="1"/>
</dbReference>
<evidence type="ECO:0000259" key="2">
    <source>
        <dbReference type="Pfam" id="PF00296"/>
    </source>
</evidence>
<dbReference type="GeneID" id="303172396"/>
<evidence type="ECO:0000313" key="4">
    <source>
        <dbReference type="Proteomes" id="UP000195787"/>
    </source>
</evidence>
<dbReference type="Proteomes" id="UP000195787">
    <property type="component" value="Unassembled WGS sequence"/>
</dbReference>
<dbReference type="InterPro" id="IPR011251">
    <property type="entry name" value="Luciferase-like_dom"/>
</dbReference>
<name>A0A1R4FE31_9MICO</name>
<evidence type="ECO:0000313" key="3">
    <source>
        <dbReference type="EMBL" id="SJM54168.1"/>
    </source>
</evidence>
<dbReference type="SUPFAM" id="SSF51679">
    <property type="entry name" value="Bacterial luciferase-like"/>
    <property type="match status" value="1"/>
</dbReference>
<dbReference type="EMBL" id="FUHU01000020">
    <property type="protein sequence ID" value="SJM54168.1"/>
    <property type="molecule type" value="Genomic_DNA"/>
</dbReference>
<dbReference type="GO" id="GO:0005829">
    <property type="term" value="C:cytosol"/>
    <property type="evidence" value="ECO:0007669"/>
    <property type="project" value="TreeGrafter"/>
</dbReference>
<dbReference type="AlphaFoldDB" id="A0A1R4FE31"/>
<reference evidence="3 4" key="1">
    <citation type="submission" date="2017-02" db="EMBL/GenBank/DDBJ databases">
        <authorList>
            <person name="Peterson S.W."/>
        </authorList>
    </citation>
    <scope>NUCLEOTIDE SEQUENCE [LARGE SCALE GENOMIC DNA]</scope>
    <source>
        <strain evidence="3 4">LMG 22410</strain>
    </source>
</reference>
<dbReference type="GO" id="GO:0016705">
    <property type="term" value="F:oxidoreductase activity, acting on paired donors, with incorporation or reduction of molecular oxygen"/>
    <property type="evidence" value="ECO:0007669"/>
    <property type="project" value="InterPro"/>
</dbReference>
<gene>
    <name evidence="3" type="ORF">CZ674_04145</name>
</gene>
<comment type="similarity">
    <text evidence="1">To bacterial alkanal monooxygenase alpha and beta chains.</text>
</comment>
<dbReference type="Pfam" id="PF00296">
    <property type="entry name" value="Bac_luciferase"/>
    <property type="match status" value="1"/>
</dbReference>
<dbReference type="NCBIfam" id="TIGR03558">
    <property type="entry name" value="oxido_grp_1"/>
    <property type="match status" value="1"/>
</dbReference>